<keyword evidence="1" id="KW-0732">Signal</keyword>
<proteinExistence type="predicted"/>
<protein>
    <recommendedName>
        <fullName evidence="2">Putative amidase domain-containing protein</fullName>
    </recommendedName>
</protein>
<feature type="signal peptide" evidence="1">
    <location>
        <begin position="1"/>
        <end position="20"/>
    </location>
</feature>
<dbReference type="RefSeq" id="WP_307014416.1">
    <property type="nucleotide sequence ID" value="NZ_JAUSQW010000001.1"/>
</dbReference>
<dbReference type="PANTHER" id="PTHR40032">
    <property type="entry name" value="EXPORTED PROTEIN-RELATED"/>
    <property type="match status" value="1"/>
</dbReference>
<comment type="caution">
    <text evidence="3">The sequence shown here is derived from an EMBL/GenBank/DDBJ whole genome shotgun (WGS) entry which is preliminary data.</text>
</comment>
<feature type="domain" description="Putative amidase" evidence="2">
    <location>
        <begin position="224"/>
        <end position="353"/>
    </location>
</feature>
<evidence type="ECO:0000313" key="3">
    <source>
        <dbReference type="EMBL" id="MDP9800798.1"/>
    </source>
</evidence>
<evidence type="ECO:0000259" key="2">
    <source>
        <dbReference type="Pfam" id="PF12671"/>
    </source>
</evidence>
<keyword evidence="4" id="KW-1185">Reference proteome</keyword>
<accession>A0ABT9NAQ4</accession>
<dbReference type="EMBL" id="JAUSQW010000001">
    <property type="protein sequence ID" value="MDP9800798.1"/>
    <property type="molecule type" value="Genomic_DNA"/>
</dbReference>
<sequence>MIRKLMAVGVLALISGSSLSMSPILTESQVPSRGKPLISVIGVKDEYLKDRIGLEMVRNKGSVVFEKNKFDVASEFRYVEPEKALQRFSQENSAVLSHLQKRLELPELGIHNADVYEQALIPFVTADSFRGSRVEAWESRDASTVLEFVGALEESYAPSTFKSILKQMDRKRVGQPGVREAIHNFSSTAPALAAENSYFVRRVLAQSDPYGIIHRIDGGSAGGYSITKAISYAERHATNPNPTYRYFAGNDCANFVSQIMKAGGFTENDQWRSGNGRPTRSWSVANDFANRFGITRTWSNAADFTKYAAKGWPVGFKSGTTVKHVGFVVAKGGRYYHQGRSITDLKIAQHSGNYVGWLKNAKQNHARNWLNVEKWVTP</sequence>
<name>A0ABT9NAQ4_9ACTO</name>
<feature type="chain" id="PRO_5047061567" description="Putative amidase domain-containing protein" evidence="1">
    <location>
        <begin position="21"/>
        <end position="378"/>
    </location>
</feature>
<dbReference type="InterPro" id="IPR024301">
    <property type="entry name" value="Amidase_6"/>
</dbReference>
<organism evidence="3 4">
    <name type="scientific">Arcanobacterium wilhelmae</name>
    <dbReference type="NCBI Taxonomy" id="1803177"/>
    <lineage>
        <taxon>Bacteria</taxon>
        <taxon>Bacillati</taxon>
        <taxon>Actinomycetota</taxon>
        <taxon>Actinomycetes</taxon>
        <taxon>Actinomycetales</taxon>
        <taxon>Actinomycetaceae</taxon>
        <taxon>Arcanobacterium</taxon>
    </lineage>
</organism>
<gene>
    <name evidence="3" type="ORF">J2S49_000874</name>
</gene>
<evidence type="ECO:0000313" key="4">
    <source>
        <dbReference type="Proteomes" id="UP001235966"/>
    </source>
</evidence>
<dbReference type="Proteomes" id="UP001235966">
    <property type="component" value="Unassembled WGS sequence"/>
</dbReference>
<evidence type="ECO:0000256" key="1">
    <source>
        <dbReference type="SAM" id="SignalP"/>
    </source>
</evidence>
<dbReference type="Pfam" id="PF12671">
    <property type="entry name" value="Amidase_6"/>
    <property type="match status" value="1"/>
</dbReference>
<reference evidence="3 4" key="1">
    <citation type="submission" date="2023-07" db="EMBL/GenBank/DDBJ databases">
        <title>Sequencing the genomes of 1000 actinobacteria strains.</title>
        <authorList>
            <person name="Klenk H.-P."/>
        </authorList>
    </citation>
    <scope>NUCLEOTIDE SEQUENCE [LARGE SCALE GENOMIC DNA]</scope>
    <source>
        <strain evidence="3 4">DSM 102162</strain>
    </source>
</reference>
<dbReference type="PANTHER" id="PTHR40032:SF1">
    <property type="entry name" value="EXPORTED PROTEIN"/>
    <property type="match status" value="1"/>
</dbReference>